<gene>
    <name evidence="3" type="ORF">PFICI_04335</name>
</gene>
<dbReference type="RefSeq" id="XP_007831107.1">
    <property type="nucleotide sequence ID" value="XM_007832916.1"/>
</dbReference>
<organism evidence="3 4">
    <name type="scientific">Pestalotiopsis fici (strain W106-1 / CGMCC3.15140)</name>
    <dbReference type="NCBI Taxonomy" id="1229662"/>
    <lineage>
        <taxon>Eukaryota</taxon>
        <taxon>Fungi</taxon>
        <taxon>Dikarya</taxon>
        <taxon>Ascomycota</taxon>
        <taxon>Pezizomycotina</taxon>
        <taxon>Sordariomycetes</taxon>
        <taxon>Xylariomycetidae</taxon>
        <taxon>Amphisphaeriales</taxon>
        <taxon>Sporocadaceae</taxon>
        <taxon>Pestalotiopsis</taxon>
    </lineage>
</organism>
<keyword evidence="4" id="KW-1185">Reference proteome</keyword>
<feature type="domain" description="Heterokaryon incompatibility" evidence="2">
    <location>
        <begin position="22"/>
        <end position="114"/>
    </location>
</feature>
<name>W3X8V4_PESFW</name>
<evidence type="ECO:0000313" key="4">
    <source>
        <dbReference type="Proteomes" id="UP000030651"/>
    </source>
</evidence>
<evidence type="ECO:0000256" key="1">
    <source>
        <dbReference type="SAM" id="MobiDB-lite"/>
    </source>
</evidence>
<dbReference type="STRING" id="1229662.W3X8V4"/>
<reference evidence="4" key="1">
    <citation type="journal article" date="2015" name="BMC Genomics">
        <title>Genomic and transcriptomic analysis of the endophytic fungus Pestalotiopsis fici reveals its lifestyle and high potential for synthesis of natural products.</title>
        <authorList>
            <person name="Wang X."/>
            <person name="Zhang X."/>
            <person name="Liu L."/>
            <person name="Xiang M."/>
            <person name="Wang W."/>
            <person name="Sun X."/>
            <person name="Che Y."/>
            <person name="Guo L."/>
            <person name="Liu G."/>
            <person name="Guo L."/>
            <person name="Wang C."/>
            <person name="Yin W.B."/>
            <person name="Stadler M."/>
            <person name="Zhang X."/>
            <person name="Liu X."/>
        </authorList>
    </citation>
    <scope>NUCLEOTIDE SEQUENCE [LARGE SCALE GENOMIC DNA]</scope>
    <source>
        <strain evidence="4">W106-1 / CGMCC3.15140</strain>
    </source>
</reference>
<proteinExistence type="predicted"/>
<dbReference type="PANTHER" id="PTHR10622:SF12">
    <property type="entry name" value="HET DOMAIN-CONTAINING PROTEIN"/>
    <property type="match status" value="1"/>
</dbReference>
<dbReference type="InterPro" id="IPR010730">
    <property type="entry name" value="HET"/>
</dbReference>
<dbReference type="AlphaFoldDB" id="W3X8V4"/>
<dbReference type="PANTHER" id="PTHR10622">
    <property type="entry name" value="HET DOMAIN-CONTAINING PROTEIN"/>
    <property type="match status" value="1"/>
</dbReference>
<dbReference type="eggNOG" id="ENOG502SHG8">
    <property type="taxonomic scope" value="Eukaryota"/>
</dbReference>
<dbReference type="EMBL" id="KI912111">
    <property type="protein sequence ID" value="ETS82459.1"/>
    <property type="molecule type" value="Genomic_DNA"/>
</dbReference>
<dbReference type="Pfam" id="PF06985">
    <property type="entry name" value="HET"/>
    <property type="match status" value="1"/>
</dbReference>
<feature type="region of interest" description="Disordered" evidence="1">
    <location>
        <begin position="565"/>
        <end position="643"/>
    </location>
</feature>
<evidence type="ECO:0000313" key="3">
    <source>
        <dbReference type="EMBL" id="ETS82459.1"/>
    </source>
</evidence>
<dbReference type="Proteomes" id="UP000030651">
    <property type="component" value="Unassembled WGS sequence"/>
</dbReference>
<feature type="compositionally biased region" description="Polar residues" evidence="1">
    <location>
        <begin position="610"/>
        <end position="635"/>
    </location>
</feature>
<dbReference type="OrthoDB" id="20872at2759"/>
<accession>W3X8V4</accession>
<dbReference type="KEGG" id="pfy:PFICI_04335"/>
<sequence length="643" mass="73973">MRLINVETYKLDVHATCPKGEYAILSHTWEDDEVSFQDFTGQLDLAKTKKGYAKIEQTIRLARKANLKWAWVDTCCIDKRSSTELSEAINSMFQWYKDSAICYAYLSDLSPQSSTMDNKAFQRCRWWSRGWTLQELIAPKKFHFYDKEWDFYEKRKSLAMQIESFTGIDHRVYRRGPTHFRVAQKLSWAAKRETTKEEDIAYCLLGLFDINMPLLYGEGDKAFIRLQEEICKTTSDFSIWAWTADCVSEPSDANQDFRGLLALKPSEFARSGELSRGMHHEIRRISVISQEIHLYGTVLFSSPEHGLWLRVGKRDDDGAVWIALTKTENGYVRSRPDVLGLTFIDKPAEHEMNPQPWEILLYGGEKQRIPGRIPGRENIQCRKYLEDKESAKLRKAVDDSLLIDPGPRVEITAAYPEICWNSYTKTFLPNRYDVGVFEITVKNGANHVAFVLLCQWPKYDSKASIAETRRWEHVKYVILRRTDKLVDFLQVISDGKMIAPRNRAAACRMMEAEVCAGWDTSAEKSRDLLWQDDMKRFGLQGELTLNVQHDKLSLKLARIKLSDLSKEEGTTGKKVHRASKNGASQDQARQLTPSPPESQDKHQQRHQSNDVDSSEQSESTTGFQTDSDATYSFSDSDNDRRGP</sequence>
<feature type="compositionally biased region" description="Polar residues" evidence="1">
    <location>
        <begin position="581"/>
        <end position="592"/>
    </location>
</feature>
<dbReference type="HOGENOM" id="CLU_000288_138_11_1"/>
<dbReference type="InParanoid" id="W3X8V4"/>
<dbReference type="GeneID" id="19269348"/>
<evidence type="ECO:0000259" key="2">
    <source>
        <dbReference type="Pfam" id="PF06985"/>
    </source>
</evidence>
<protein>
    <recommendedName>
        <fullName evidence="2">Heterokaryon incompatibility domain-containing protein</fullName>
    </recommendedName>
</protein>